<comment type="function">
    <text evidence="1">Transcriptional repressor of xylose-utilizing enzymes.</text>
</comment>
<keyword evidence="3" id="KW-0859">Xylose metabolism</keyword>
<dbReference type="Pfam" id="PF13412">
    <property type="entry name" value="HTH_24"/>
    <property type="match status" value="1"/>
</dbReference>
<dbReference type="PANTHER" id="PTHR18964">
    <property type="entry name" value="ROK (REPRESSOR, ORF, KINASE) FAMILY"/>
    <property type="match status" value="1"/>
</dbReference>
<dbReference type="SUPFAM" id="SSF46785">
    <property type="entry name" value="Winged helix' DNA-binding domain"/>
    <property type="match status" value="1"/>
</dbReference>
<organism evidence="4 5">
    <name type="scientific">Ruminococcus bicirculans</name>
    <name type="common">ex Wegman et al. 2014</name>
    <dbReference type="NCBI Taxonomy" id="1160721"/>
    <lineage>
        <taxon>Bacteria</taxon>
        <taxon>Bacillati</taxon>
        <taxon>Bacillota</taxon>
        <taxon>Clostridia</taxon>
        <taxon>Eubacteriales</taxon>
        <taxon>Oscillospiraceae</taxon>
        <taxon>Ruminococcus</taxon>
    </lineage>
</organism>
<evidence type="ECO:0000256" key="3">
    <source>
        <dbReference type="ARBA" id="ARBA00022629"/>
    </source>
</evidence>
<proteinExistence type="inferred from homology"/>
<dbReference type="Proteomes" id="UP001206236">
    <property type="component" value="Unassembled WGS sequence"/>
</dbReference>
<reference evidence="4" key="1">
    <citation type="submission" date="2022-06" db="EMBL/GenBank/DDBJ databases">
        <title>Isolation of gut microbiota from human fecal samples.</title>
        <authorList>
            <person name="Pamer E.G."/>
            <person name="Barat B."/>
            <person name="Waligurski E."/>
            <person name="Medina S."/>
            <person name="Paddock L."/>
            <person name="Mostad J."/>
        </authorList>
    </citation>
    <scope>NUCLEOTIDE SEQUENCE</scope>
    <source>
        <strain evidence="4">DFI.5.57</strain>
    </source>
</reference>
<dbReference type="RefSeq" id="WP_256322172.1">
    <property type="nucleotide sequence ID" value="NZ_JANGCN010000019.1"/>
</dbReference>
<dbReference type="Pfam" id="PF00480">
    <property type="entry name" value="ROK"/>
    <property type="match status" value="1"/>
</dbReference>
<dbReference type="GO" id="GO:0042732">
    <property type="term" value="P:D-xylose metabolic process"/>
    <property type="evidence" value="ECO:0007669"/>
    <property type="project" value="UniProtKB-KW"/>
</dbReference>
<sequence>MSRKDNSTNKIRIVKFILKKIETSKPEIAAELGLSMPTVLQNVKELVQSGLVIEAGKYESTGGRKASVLSIVGNSKHSVGIDITANHISYVLIDLCGCIIAKKRLKSTFKNDPAYYESVADNLEKFLSENKSDRTKILGVGVSFPGIIDKQNETLVRSHVLKQDHLSLRSLSQLIPYPTAYENDANSALIAEMKYIDTDMIYLSLSNSVGGAVYTDGKIYEGDHRRSAEFGHMIIETNGKQCYCGKKGCADAYCSAEVLLRYADSLEEFFMKLESKDKTIQKVWDEYLDQLAVLITNLRMAFDCDIMLGGYVGGYLKQHMPKLCKKASVYNMFENDTLYIKNCTYEKEASAVGAAMHFIDSYFDTLN</sequence>
<evidence type="ECO:0000313" key="5">
    <source>
        <dbReference type="Proteomes" id="UP001206236"/>
    </source>
</evidence>
<dbReference type="InterPro" id="IPR000600">
    <property type="entry name" value="ROK"/>
</dbReference>
<keyword evidence="3" id="KW-0119">Carbohydrate metabolism</keyword>
<protein>
    <submittedName>
        <fullName evidence="4">ROK family transcriptional regulator</fullName>
    </submittedName>
</protein>
<comment type="caution">
    <text evidence="4">The sequence shown here is derived from an EMBL/GenBank/DDBJ whole genome shotgun (WGS) entry which is preliminary data.</text>
</comment>
<dbReference type="InterPro" id="IPR043129">
    <property type="entry name" value="ATPase_NBD"/>
</dbReference>
<dbReference type="AlphaFoldDB" id="A0AAW5KNI5"/>
<evidence type="ECO:0000256" key="1">
    <source>
        <dbReference type="ARBA" id="ARBA00002486"/>
    </source>
</evidence>
<evidence type="ECO:0000313" key="4">
    <source>
        <dbReference type="EMBL" id="MCQ5153474.1"/>
    </source>
</evidence>
<dbReference type="SUPFAM" id="SSF53067">
    <property type="entry name" value="Actin-like ATPase domain"/>
    <property type="match status" value="1"/>
</dbReference>
<dbReference type="InterPro" id="IPR036388">
    <property type="entry name" value="WH-like_DNA-bd_sf"/>
</dbReference>
<dbReference type="InterPro" id="IPR036390">
    <property type="entry name" value="WH_DNA-bd_sf"/>
</dbReference>
<dbReference type="PANTHER" id="PTHR18964:SF149">
    <property type="entry name" value="BIFUNCTIONAL UDP-N-ACETYLGLUCOSAMINE 2-EPIMERASE_N-ACETYLMANNOSAMINE KINASE"/>
    <property type="match status" value="1"/>
</dbReference>
<dbReference type="Gene3D" id="3.30.420.40">
    <property type="match status" value="2"/>
</dbReference>
<comment type="similarity">
    <text evidence="2">Belongs to the ROK (NagC/XylR) family.</text>
</comment>
<accession>A0AAW5KNI5</accession>
<evidence type="ECO:0000256" key="2">
    <source>
        <dbReference type="ARBA" id="ARBA00006479"/>
    </source>
</evidence>
<dbReference type="EMBL" id="JANGCN010000019">
    <property type="protein sequence ID" value="MCQ5153474.1"/>
    <property type="molecule type" value="Genomic_DNA"/>
</dbReference>
<gene>
    <name evidence="4" type="ORF">NE632_09145</name>
</gene>
<name>A0AAW5KNI5_9FIRM</name>
<dbReference type="Gene3D" id="1.10.10.10">
    <property type="entry name" value="Winged helix-like DNA-binding domain superfamily/Winged helix DNA-binding domain"/>
    <property type="match status" value="1"/>
</dbReference>